<keyword evidence="2" id="KW-0472">Membrane</keyword>
<gene>
    <name evidence="3" type="ORF">DFA_01517</name>
</gene>
<dbReference type="AlphaFoldDB" id="F4PT55"/>
<feature type="compositionally biased region" description="Pro residues" evidence="1">
    <location>
        <begin position="496"/>
        <end position="505"/>
    </location>
</feature>
<accession>F4PT55</accession>
<feature type="compositionally biased region" description="Acidic residues" evidence="1">
    <location>
        <begin position="638"/>
        <end position="650"/>
    </location>
</feature>
<proteinExistence type="predicted"/>
<feature type="compositionally biased region" description="Low complexity" evidence="1">
    <location>
        <begin position="566"/>
        <end position="579"/>
    </location>
</feature>
<feature type="compositionally biased region" description="Low complexity" evidence="1">
    <location>
        <begin position="480"/>
        <end position="495"/>
    </location>
</feature>
<dbReference type="KEGG" id="dfa:DFA_01517"/>
<evidence type="ECO:0000256" key="2">
    <source>
        <dbReference type="SAM" id="Phobius"/>
    </source>
</evidence>
<feature type="compositionally biased region" description="Pro residues" evidence="1">
    <location>
        <begin position="580"/>
        <end position="602"/>
    </location>
</feature>
<evidence type="ECO:0000313" key="3">
    <source>
        <dbReference type="EMBL" id="EGG21631.1"/>
    </source>
</evidence>
<feature type="transmembrane region" description="Helical" evidence="2">
    <location>
        <begin position="12"/>
        <end position="35"/>
    </location>
</feature>
<dbReference type="OrthoDB" id="1602884at2759"/>
<evidence type="ECO:0000313" key="4">
    <source>
        <dbReference type="Proteomes" id="UP000007797"/>
    </source>
</evidence>
<evidence type="ECO:0000256" key="1">
    <source>
        <dbReference type="SAM" id="MobiDB-lite"/>
    </source>
</evidence>
<feature type="compositionally biased region" description="Low complexity" evidence="1">
    <location>
        <begin position="406"/>
        <end position="429"/>
    </location>
</feature>
<feature type="compositionally biased region" description="Low complexity" evidence="1">
    <location>
        <begin position="439"/>
        <end position="457"/>
    </location>
</feature>
<feature type="compositionally biased region" description="Polar residues" evidence="1">
    <location>
        <begin position="610"/>
        <end position="629"/>
    </location>
</feature>
<feature type="compositionally biased region" description="Low complexity" evidence="1">
    <location>
        <begin position="269"/>
        <end position="294"/>
    </location>
</feature>
<feature type="compositionally biased region" description="Low complexity" evidence="1">
    <location>
        <begin position="232"/>
        <end position="262"/>
    </location>
</feature>
<feature type="transmembrane region" description="Helical" evidence="2">
    <location>
        <begin position="47"/>
        <end position="65"/>
    </location>
</feature>
<keyword evidence="2" id="KW-0812">Transmembrane</keyword>
<sequence>MRGKIRRHFHCLHCLMWLPIHCLLIAFLVLMSIKISGGLYDFSWIKIFSPFWCAMAIITWFILAIKHEDEFNYFRNMSSTTEEIFSVMSFLKDNNFTSSLIELQKETKIYFDLNYVEELIKNSNFTDLEGYLKSFIMSEDECTQVIYFHFYIVWYNYKQSKNQSPGDICQKLLMSSMNQNLEILPSKFTPSRLMGLIKTYVIDYLSLTTKITFPEIKIQFTPITQSFQPVKSSTPSPTPSSSTSVPTPTTTSSSSSQTSSTSFVPIPSPFNQTPSSTSSSSVPSPSSQGPSAAVPVMPKIEPFRIPMLDPRISSNDSRVAKLSSAFKPQVSSSSASAAPNGSSSSSSSSSSSPSSSSPPNHHSTHVPSSSSSSASFSSSSNSPNHTSPHPTASTVASSANVPPTQVPSNLSSSSSISQQQSHPTQQNPHPQQPVPHPQPQQQIPHPHPQQSHQTQQPIPHPQPQQPHQTQQPIPHPQPPQSHQTQQIPHPQQQIPHPQPQQPIPQPQQFFSQIPPQQPPPQQQIPLSQPSGAQAAPYYYYPNYFQPGYQYAYNHTQVTQPTGFSYPQQQHPPQRESPQPQQHPPQQLPPQQPPPQQLPPQQPEQPAKIIGSSSLVRKVSLFSQPPSSATSNFGGSPSENEENSNQEVDMEIDQKSVTGNEYSAYNPIKMVKLVRKANPFTA</sequence>
<keyword evidence="4" id="KW-1185">Reference proteome</keyword>
<organism evidence="3 4">
    <name type="scientific">Cavenderia fasciculata</name>
    <name type="common">Slime mold</name>
    <name type="synonym">Dictyostelium fasciculatum</name>
    <dbReference type="NCBI Taxonomy" id="261658"/>
    <lineage>
        <taxon>Eukaryota</taxon>
        <taxon>Amoebozoa</taxon>
        <taxon>Evosea</taxon>
        <taxon>Eumycetozoa</taxon>
        <taxon>Dictyostelia</taxon>
        <taxon>Acytosteliales</taxon>
        <taxon>Cavenderiaceae</taxon>
        <taxon>Cavenderia</taxon>
    </lineage>
</organism>
<feature type="compositionally biased region" description="Low complexity" evidence="1">
    <location>
        <begin position="326"/>
        <end position="390"/>
    </location>
</feature>
<keyword evidence="2" id="KW-1133">Transmembrane helix</keyword>
<protein>
    <submittedName>
        <fullName evidence="3">Uncharacterized protein</fullName>
    </submittedName>
</protein>
<feature type="region of interest" description="Disordered" evidence="1">
    <location>
        <begin position="559"/>
        <end position="651"/>
    </location>
</feature>
<reference evidence="4" key="1">
    <citation type="journal article" date="2011" name="Genome Res.">
        <title>Phylogeny-wide analysis of social amoeba genomes highlights ancient origins for complex intercellular communication.</title>
        <authorList>
            <person name="Heidel A.J."/>
            <person name="Lawal H.M."/>
            <person name="Felder M."/>
            <person name="Schilde C."/>
            <person name="Helps N.R."/>
            <person name="Tunggal B."/>
            <person name="Rivero F."/>
            <person name="John U."/>
            <person name="Schleicher M."/>
            <person name="Eichinger L."/>
            <person name="Platzer M."/>
            <person name="Noegel A.A."/>
            <person name="Schaap P."/>
            <person name="Gloeckner G."/>
        </authorList>
    </citation>
    <scope>NUCLEOTIDE SEQUENCE [LARGE SCALE GENOMIC DNA]</scope>
    <source>
        <strain evidence="4">SH3</strain>
    </source>
</reference>
<dbReference type="Proteomes" id="UP000007797">
    <property type="component" value="Unassembled WGS sequence"/>
</dbReference>
<dbReference type="RefSeq" id="XP_004359481.1">
    <property type="nucleotide sequence ID" value="XM_004359424.1"/>
</dbReference>
<feature type="compositionally biased region" description="Low complexity" evidence="1">
    <location>
        <begin position="523"/>
        <end position="534"/>
    </location>
</feature>
<feature type="compositionally biased region" description="Polar residues" evidence="1">
    <location>
        <begin position="391"/>
        <end position="402"/>
    </location>
</feature>
<dbReference type="EMBL" id="GL883010">
    <property type="protein sequence ID" value="EGG21631.1"/>
    <property type="molecule type" value="Genomic_DNA"/>
</dbReference>
<name>F4PT55_CACFS</name>
<dbReference type="GeneID" id="14874045"/>
<feature type="region of interest" description="Disordered" evidence="1">
    <location>
        <begin position="227"/>
        <end position="294"/>
    </location>
</feature>
<feature type="region of interest" description="Disordered" evidence="1">
    <location>
        <begin position="326"/>
        <end position="534"/>
    </location>
</feature>
<dbReference type="OMA" id="TQQPIPH"/>